<dbReference type="RefSeq" id="WP_263741893.1">
    <property type="nucleotide sequence ID" value="NZ_JAOWKZ010000008.1"/>
</dbReference>
<organism evidence="1 2">
    <name type="scientific">Albidovulum litorale</name>
    <dbReference type="NCBI Taxonomy" id="2984134"/>
    <lineage>
        <taxon>Bacteria</taxon>
        <taxon>Pseudomonadati</taxon>
        <taxon>Pseudomonadota</taxon>
        <taxon>Alphaproteobacteria</taxon>
        <taxon>Rhodobacterales</taxon>
        <taxon>Paracoccaceae</taxon>
        <taxon>Albidovulum</taxon>
    </lineage>
</organism>
<evidence type="ECO:0000313" key="1">
    <source>
        <dbReference type="EMBL" id="MCV2874613.1"/>
    </source>
</evidence>
<keyword evidence="2" id="KW-1185">Reference proteome</keyword>
<accession>A0ABT2ZTX6</accession>
<evidence type="ECO:0000313" key="2">
    <source>
        <dbReference type="Proteomes" id="UP001652564"/>
    </source>
</evidence>
<dbReference type="Proteomes" id="UP001652564">
    <property type="component" value="Unassembled WGS sequence"/>
</dbReference>
<reference evidence="1 2" key="1">
    <citation type="submission" date="2022-10" db="EMBL/GenBank/DDBJ databases">
        <title>Defluviimonas sp. nov., isolated from ocean surface sediments.</title>
        <authorList>
            <person name="He W."/>
            <person name="Wang L."/>
            <person name="Zhang D.-F."/>
        </authorList>
    </citation>
    <scope>NUCLEOTIDE SEQUENCE [LARGE SCALE GENOMIC DNA]</scope>
    <source>
        <strain evidence="1 2">WL0050</strain>
    </source>
</reference>
<name>A0ABT2ZTX6_9RHOB</name>
<comment type="caution">
    <text evidence="1">The sequence shown here is derived from an EMBL/GenBank/DDBJ whole genome shotgun (WGS) entry which is preliminary data.</text>
</comment>
<gene>
    <name evidence="1" type="ORF">OEZ71_20125</name>
</gene>
<sequence length="155" mass="17432">MSDTLSGPPVNLYPGIRYRSEADRDAAFALFSQTLRVIEHEGTFHIEEKWRRTNYKPRVWCSGFDTERAAEMFRHDMILAAVDGLDNEACRTKRTADLYNLAGAVVDLVQERAEQSDTPVRLDEEAARDLANIVARALCRHAYAAEDRAVSGEAS</sequence>
<dbReference type="EMBL" id="JAOWKZ010000008">
    <property type="protein sequence ID" value="MCV2874613.1"/>
    <property type="molecule type" value="Genomic_DNA"/>
</dbReference>
<proteinExistence type="predicted"/>
<protein>
    <submittedName>
        <fullName evidence="1">Uncharacterized protein</fullName>
    </submittedName>
</protein>